<dbReference type="RefSeq" id="WP_252848343.1">
    <property type="nucleotide sequence ID" value="NZ_BAPW01000034.1"/>
</dbReference>
<dbReference type="Pfam" id="PF07883">
    <property type="entry name" value="Cupin_2"/>
    <property type="match status" value="1"/>
</dbReference>
<proteinExistence type="predicted"/>
<organism evidence="2 3">
    <name type="scientific">Asaia lannensis NBRC 102526</name>
    <dbReference type="NCBI Taxonomy" id="1307926"/>
    <lineage>
        <taxon>Bacteria</taxon>
        <taxon>Pseudomonadati</taxon>
        <taxon>Pseudomonadota</taxon>
        <taxon>Alphaproteobacteria</taxon>
        <taxon>Acetobacterales</taxon>
        <taxon>Acetobacteraceae</taxon>
        <taxon>Asaia</taxon>
    </lineage>
</organism>
<gene>
    <name evidence="2" type="ORF">NF685_01755</name>
</gene>
<comment type="caution">
    <text evidence="2">The sequence shown here is derived from an EMBL/GenBank/DDBJ whole genome shotgun (WGS) entry which is preliminary data.</text>
</comment>
<evidence type="ECO:0000313" key="2">
    <source>
        <dbReference type="EMBL" id="MCO6158753.1"/>
    </source>
</evidence>
<name>A0ABT1CD15_9PROT</name>
<protein>
    <submittedName>
        <fullName evidence="2">Cupin domain-containing protein</fullName>
    </submittedName>
</protein>
<accession>A0ABT1CD15</accession>
<reference evidence="2 3" key="1">
    <citation type="submission" date="2022-06" db="EMBL/GenBank/DDBJ databases">
        <title>Whole-genome of Asaia lannensis strain LMG 27011T.</title>
        <authorList>
            <person name="Sombolestani A."/>
        </authorList>
    </citation>
    <scope>NUCLEOTIDE SEQUENCE [LARGE SCALE GENOMIC DNA]</scope>
    <source>
        <strain evidence="2 3">NBRC 102526</strain>
    </source>
</reference>
<dbReference type="InterPro" id="IPR014710">
    <property type="entry name" value="RmlC-like_jellyroll"/>
</dbReference>
<evidence type="ECO:0000259" key="1">
    <source>
        <dbReference type="Pfam" id="PF07883"/>
    </source>
</evidence>
<feature type="domain" description="Cupin type-2" evidence="1">
    <location>
        <begin position="39"/>
        <end position="98"/>
    </location>
</feature>
<dbReference type="Proteomes" id="UP001523401">
    <property type="component" value="Unassembled WGS sequence"/>
</dbReference>
<dbReference type="CDD" id="cd02233">
    <property type="entry name" value="cupin_HNL-like"/>
    <property type="match status" value="1"/>
</dbReference>
<dbReference type="InterPro" id="IPR013096">
    <property type="entry name" value="Cupin_2"/>
</dbReference>
<dbReference type="SUPFAM" id="SSF51182">
    <property type="entry name" value="RmlC-like cupins"/>
    <property type="match status" value="1"/>
</dbReference>
<dbReference type="InterPro" id="IPR047263">
    <property type="entry name" value="HNL-like_cupin"/>
</dbReference>
<dbReference type="PANTHER" id="PTHR43698">
    <property type="entry name" value="RIBD C-TERMINAL DOMAIN CONTAINING PROTEIN"/>
    <property type="match status" value="1"/>
</dbReference>
<dbReference type="Gene3D" id="2.60.120.10">
    <property type="entry name" value="Jelly Rolls"/>
    <property type="match status" value="1"/>
</dbReference>
<dbReference type="EMBL" id="JAMXQU010000001">
    <property type="protein sequence ID" value="MCO6158753.1"/>
    <property type="molecule type" value="Genomic_DNA"/>
</dbReference>
<keyword evidence="3" id="KW-1185">Reference proteome</keyword>
<dbReference type="InterPro" id="IPR011051">
    <property type="entry name" value="RmlC_Cupin_sf"/>
</dbReference>
<dbReference type="PANTHER" id="PTHR43698:SF1">
    <property type="entry name" value="BLL4564 PROTEIN"/>
    <property type="match status" value="1"/>
</dbReference>
<evidence type="ECO:0000313" key="3">
    <source>
        <dbReference type="Proteomes" id="UP001523401"/>
    </source>
</evidence>
<sequence>MKITRAGSFASAQGRQEWFTGKVRIDAPFAGSGVLACATVTFEPGARTAWHSHPLGQTILIQSGLGWVQREGEAIEQVRPGDLVFFEPGERHWHGASSACAMSHIAITESLEGVSTTWMEHVSDADYRLTGDTGPQ</sequence>